<evidence type="ECO:0000313" key="1">
    <source>
        <dbReference type="EMBL" id="JAH03737.1"/>
    </source>
</evidence>
<accession>A0A0E9PHK1</accession>
<dbReference type="AlphaFoldDB" id="A0A0E9PHK1"/>
<dbReference type="Gene3D" id="3.30.420.10">
    <property type="entry name" value="Ribonuclease H-like superfamily/Ribonuclease H"/>
    <property type="match status" value="1"/>
</dbReference>
<proteinExistence type="predicted"/>
<sequence>MKVLKWPSQSPDLNPIEILSQDLKRGVHATKPTNLFELKQLCKDCGLKFLHSDEKN</sequence>
<reference evidence="1" key="1">
    <citation type="submission" date="2014-11" db="EMBL/GenBank/DDBJ databases">
        <authorList>
            <person name="Amaro Gonzalez C."/>
        </authorList>
    </citation>
    <scope>NUCLEOTIDE SEQUENCE</scope>
</reference>
<evidence type="ECO:0008006" key="2">
    <source>
        <dbReference type="Google" id="ProtNLM"/>
    </source>
</evidence>
<dbReference type="InterPro" id="IPR036397">
    <property type="entry name" value="RNaseH_sf"/>
</dbReference>
<organism evidence="1">
    <name type="scientific">Anguilla anguilla</name>
    <name type="common">European freshwater eel</name>
    <name type="synonym">Muraena anguilla</name>
    <dbReference type="NCBI Taxonomy" id="7936"/>
    <lineage>
        <taxon>Eukaryota</taxon>
        <taxon>Metazoa</taxon>
        <taxon>Chordata</taxon>
        <taxon>Craniata</taxon>
        <taxon>Vertebrata</taxon>
        <taxon>Euteleostomi</taxon>
        <taxon>Actinopterygii</taxon>
        <taxon>Neopterygii</taxon>
        <taxon>Teleostei</taxon>
        <taxon>Anguilliformes</taxon>
        <taxon>Anguillidae</taxon>
        <taxon>Anguilla</taxon>
    </lineage>
</organism>
<reference evidence="1" key="2">
    <citation type="journal article" date="2015" name="Fish Shellfish Immunol.">
        <title>Early steps in the European eel (Anguilla anguilla)-Vibrio vulnificus interaction in the gills: Role of the RtxA13 toxin.</title>
        <authorList>
            <person name="Callol A."/>
            <person name="Pajuelo D."/>
            <person name="Ebbesson L."/>
            <person name="Teles M."/>
            <person name="MacKenzie S."/>
            <person name="Amaro C."/>
        </authorList>
    </citation>
    <scope>NUCLEOTIDE SEQUENCE</scope>
</reference>
<dbReference type="EMBL" id="GBXM01104840">
    <property type="protein sequence ID" value="JAH03737.1"/>
    <property type="molecule type" value="Transcribed_RNA"/>
</dbReference>
<protein>
    <recommendedName>
        <fullName evidence="2">Tc1-like transposase DDE domain-containing protein</fullName>
    </recommendedName>
</protein>
<dbReference type="GO" id="GO:0003676">
    <property type="term" value="F:nucleic acid binding"/>
    <property type="evidence" value="ECO:0007669"/>
    <property type="project" value="InterPro"/>
</dbReference>
<name>A0A0E9PHK1_ANGAN</name>